<dbReference type="Gene3D" id="2.40.10.10">
    <property type="entry name" value="Trypsin-like serine proteases"/>
    <property type="match status" value="2"/>
</dbReference>
<dbReference type="RefSeq" id="WP_301212060.1">
    <property type="nucleotide sequence ID" value="NZ_JAROCF010000001.1"/>
</dbReference>
<organism evidence="3 4">
    <name type="scientific">Leifsonia williamsii</name>
    <dbReference type="NCBI Taxonomy" id="3035919"/>
    <lineage>
        <taxon>Bacteria</taxon>
        <taxon>Bacillati</taxon>
        <taxon>Actinomycetota</taxon>
        <taxon>Actinomycetes</taxon>
        <taxon>Micrococcales</taxon>
        <taxon>Microbacteriaceae</taxon>
        <taxon>Leifsonia</taxon>
    </lineage>
</organism>
<dbReference type="Proteomes" id="UP001174208">
    <property type="component" value="Unassembled WGS sequence"/>
</dbReference>
<dbReference type="EMBL" id="JAROCF010000001">
    <property type="protein sequence ID" value="MDN4615914.1"/>
    <property type="molecule type" value="Genomic_DNA"/>
</dbReference>
<dbReference type="InterPro" id="IPR035070">
    <property type="entry name" value="Streptogrisin_prodomain"/>
</dbReference>
<keyword evidence="2" id="KW-0732">Signal</keyword>
<feature type="region of interest" description="Disordered" evidence="1">
    <location>
        <begin position="120"/>
        <end position="141"/>
    </location>
</feature>
<feature type="signal peptide" evidence="2">
    <location>
        <begin position="1"/>
        <end position="24"/>
    </location>
</feature>
<evidence type="ECO:0000256" key="1">
    <source>
        <dbReference type="SAM" id="MobiDB-lite"/>
    </source>
</evidence>
<dbReference type="InterPro" id="IPR009003">
    <property type="entry name" value="Peptidase_S1_PA"/>
</dbReference>
<feature type="chain" id="PRO_5047296093" evidence="2">
    <location>
        <begin position="25"/>
        <end position="674"/>
    </location>
</feature>
<comment type="caution">
    <text evidence="3">The sequence shown here is derived from an EMBL/GenBank/DDBJ whole genome shotgun (WGS) entry which is preliminary data.</text>
</comment>
<dbReference type="Gene3D" id="3.30.300.50">
    <property type="match status" value="1"/>
</dbReference>
<reference evidence="3" key="1">
    <citation type="submission" date="2023-06" db="EMBL/GenBank/DDBJ databases">
        <title>MT1 and MT2 Draft Genomes of Novel Species.</title>
        <authorList>
            <person name="Venkateswaran K."/>
        </authorList>
    </citation>
    <scope>NUCLEOTIDE SEQUENCE</scope>
    <source>
        <strain evidence="3">F6_8S_P_1B</strain>
    </source>
</reference>
<dbReference type="InterPro" id="IPR043504">
    <property type="entry name" value="Peptidase_S1_PA_chymotrypsin"/>
</dbReference>
<evidence type="ECO:0000313" key="4">
    <source>
        <dbReference type="Proteomes" id="UP001174208"/>
    </source>
</evidence>
<dbReference type="InterPro" id="IPR007253">
    <property type="entry name" value="Cell_wall-bd_2"/>
</dbReference>
<evidence type="ECO:0000313" key="3">
    <source>
        <dbReference type="EMBL" id="MDN4615914.1"/>
    </source>
</evidence>
<keyword evidence="4" id="KW-1185">Reference proteome</keyword>
<dbReference type="Gene3D" id="3.40.50.12090">
    <property type="match status" value="2"/>
</dbReference>
<feature type="compositionally biased region" description="Low complexity" evidence="1">
    <location>
        <begin position="120"/>
        <end position="136"/>
    </location>
</feature>
<proteinExistence type="predicted"/>
<dbReference type="InterPro" id="IPR051922">
    <property type="entry name" value="Bact_Sporulation_Assoc"/>
</dbReference>
<protein>
    <submittedName>
        <fullName evidence="3">Cell wall-binding repeat-containing protein</fullName>
    </submittedName>
</protein>
<evidence type="ECO:0000256" key="2">
    <source>
        <dbReference type="SAM" id="SignalP"/>
    </source>
</evidence>
<name>A0ABT8KHW6_9MICO</name>
<sequence>MRRAPGGGLAAAFAVMLVAGAVQAAPAAAVPVDPSGRDVAPTPVGPAEGSGDEGPGAIPEGLTQALERDLDLTPDQYLASADAAAKASDILPQLEGAGIDPADVWLDDTTINVHVSTPEEQQAAADAGATPTVAEPPAAPDLSRRASAYADLLNGTGWTQNGVLCSTGFNGFTASNARSVATAGHCLLADGPAPGGTITASMVNQTGPNQGGAIGAVIGPLDQASFRYGNGNDGGLIMATNAAVNLKPATSTWNGSTVPVRGMITATVGAPICKSGRTTGWTCGKVLAVNYQQEVGDASGRITTVNSVATSMCMYHGDSGGAAMIGTYAVGINSSGAWTTAQCTDTDGFSAVYPLQGSSQSFTATHPGWRLALNMTTARVAGADRSETSVQVSKQAYPSGASVVYVANGWNFPDALVTGPAAVTQNGPVLLAPLAAGLPKSVADEIRRLKATRIVVVGGAQAISAGTEHQLRTIVPNVSRIAGGDRYDTARKLVASVYKTAGIANLYVASGIGFPDSLAASAAGASDGSPVLTVPGSNGAVDTATLQAIQRLKPQKITIVGGTASVSAGIAKQLAGQAKTVRVGGATRWETSQLLAKAVFPNGSTMLLANGVGFADALAGSVLAGKKHQPLLITQQGCVERPVLNAMASWQTQAVTLIGGTASLGTAVQGMRAC</sequence>
<dbReference type="Pfam" id="PF04122">
    <property type="entry name" value="CW_binding_2"/>
    <property type="match status" value="3"/>
</dbReference>
<dbReference type="PANTHER" id="PTHR30032:SF8">
    <property type="entry name" value="GERMINATION-SPECIFIC N-ACETYLMURAMOYL-L-ALANINE AMIDASE"/>
    <property type="match status" value="1"/>
</dbReference>
<dbReference type="PANTHER" id="PTHR30032">
    <property type="entry name" value="N-ACETYLMURAMOYL-L-ALANINE AMIDASE-RELATED"/>
    <property type="match status" value="1"/>
</dbReference>
<dbReference type="SUPFAM" id="SSF50494">
    <property type="entry name" value="Trypsin-like serine proteases"/>
    <property type="match status" value="1"/>
</dbReference>
<gene>
    <name evidence="3" type="ORF">P5G50_15795</name>
</gene>
<feature type="region of interest" description="Disordered" evidence="1">
    <location>
        <begin position="29"/>
        <end position="60"/>
    </location>
</feature>
<dbReference type="CDD" id="cd21112">
    <property type="entry name" value="alphaLP-like"/>
    <property type="match status" value="1"/>
</dbReference>
<accession>A0ABT8KHW6</accession>